<evidence type="ECO:0000256" key="1">
    <source>
        <dbReference type="SAM" id="Phobius"/>
    </source>
</evidence>
<accession>A0ABT2ULU4</accession>
<reference evidence="2 3" key="1">
    <citation type="submission" date="2022-09" db="EMBL/GenBank/DDBJ databases">
        <authorList>
            <person name="Han X.L."/>
            <person name="Wang Q."/>
            <person name="Lu T."/>
        </authorList>
    </citation>
    <scope>NUCLEOTIDE SEQUENCE [LARGE SCALE GENOMIC DNA]</scope>
    <source>
        <strain evidence="2 3">WQ 127069</strain>
    </source>
</reference>
<feature type="transmembrane region" description="Helical" evidence="1">
    <location>
        <begin position="47"/>
        <end position="68"/>
    </location>
</feature>
<feature type="transmembrane region" description="Helical" evidence="1">
    <location>
        <begin position="12"/>
        <end position="41"/>
    </location>
</feature>
<keyword evidence="1" id="KW-1133">Transmembrane helix</keyword>
<evidence type="ECO:0000313" key="3">
    <source>
        <dbReference type="Proteomes" id="UP001652445"/>
    </source>
</evidence>
<sequence>MVLLQLMIGITAALFIWGFIRMSFHSLLCVIGITLVVSLLIPGAFAFISGILLIFIGMLAALGVLFIIGSFKN</sequence>
<proteinExistence type="predicted"/>
<evidence type="ECO:0000313" key="2">
    <source>
        <dbReference type="EMBL" id="MCU6794832.1"/>
    </source>
</evidence>
<dbReference type="RefSeq" id="WP_262685903.1">
    <property type="nucleotide sequence ID" value="NZ_JAOQIO010000084.1"/>
</dbReference>
<keyword evidence="3" id="KW-1185">Reference proteome</keyword>
<dbReference type="EMBL" id="JAOQIO010000084">
    <property type="protein sequence ID" value="MCU6794832.1"/>
    <property type="molecule type" value="Genomic_DNA"/>
</dbReference>
<protein>
    <submittedName>
        <fullName evidence="2">Uncharacterized protein</fullName>
    </submittedName>
</protein>
<keyword evidence="1" id="KW-0812">Transmembrane</keyword>
<comment type="caution">
    <text evidence="2">The sequence shown here is derived from an EMBL/GenBank/DDBJ whole genome shotgun (WGS) entry which is preliminary data.</text>
</comment>
<organism evidence="2 3">
    <name type="scientific">Paenibacillus baimaensis</name>
    <dbReference type="NCBI Taxonomy" id="2982185"/>
    <lineage>
        <taxon>Bacteria</taxon>
        <taxon>Bacillati</taxon>
        <taxon>Bacillota</taxon>
        <taxon>Bacilli</taxon>
        <taxon>Bacillales</taxon>
        <taxon>Paenibacillaceae</taxon>
        <taxon>Paenibacillus</taxon>
    </lineage>
</organism>
<gene>
    <name evidence="2" type="ORF">OB236_22215</name>
</gene>
<keyword evidence="1" id="KW-0472">Membrane</keyword>
<name>A0ABT2ULU4_9BACL</name>
<dbReference type="Proteomes" id="UP001652445">
    <property type="component" value="Unassembled WGS sequence"/>
</dbReference>